<evidence type="ECO:0000313" key="1">
    <source>
        <dbReference type="EMBL" id="KAL2623597.1"/>
    </source>
</evidence>
<keyword evidence="2" id="KW-1185">Reference proteome</keyword>
<name>A0ABD1YDG7_9MARC</name>
<sequence length="74" mass="8198">MLSERGNRRITDLEARPYRLSGSAYDFGLMPGRSTIVFKVPPNDHDGFLIVPIHGIDSCKVRNQRMAKSPASPG</sequence>
<protein>
    <submittedName>
        <fullName evidence="1">Uncharacterized protein</fullName>
    </submittedName>
</protein>
<dbReference type="AlphaFoldDB" id="A0ABD1YDG7"/>
<accession>A0ABD1YDG7</accession>
<proteinExistence type="predicted"/>
<reference evidence="1 2" key="1">
    <citation type="submission" date="2024-09" db="EMBL/GenBank/DDBJ databases">
        <title>Chromosome-scale assembly of Riccia fluitans.</title>
        <authorList>
            <person name="Paukszto L."/>
            <person name="Sawicki J."/>
            <person name="Karawczyk K."/>
            <person name="Piernik-Szablinska J."/>
            <person name="Szczecinska M."/>
            <person name="Mazdziarz M."/>
        </authorList>
    </citation>
    <scope>NUCLEOTIDE SEQUENCE [LARGE SCALE GENOMIC DNA]</scope>
    <source>
        <strain evidence="1">Rf_01</strain>
        <tissue evidence="1">Aerial parts of the thallus</tissue>
    </source>
</reference>
<dbReference type="EMBL" id="JBHFFA010000006">
    <property type="protein sequence ID" value="KAL2623597.1"/>
    <property type="molecule type" value="Genomic_DNA"/>
</dbReference>
<comment type="caution">
    <text evidence="1">The sequence shown here is derived from an EMBL/GenBank/DDBJ whole genome shotgun (WGS) entry which is preliminary data.</text>
</comment>
<organism evidence="1 2">
    <name type="scientific">Riccia fluitans</name>
    <dbReference type="NCBI Taxonomy" id="41844"/>
    <lineage>
        <taxon>Eukaryota</taxon>
        <taxon>Viridiplantae</taxon>
        <taxon>Streptophyta</taxon>
        <taxon>Embryophyta</taxon>
        <taxon>Marchantiophyta</taxon>
        <taxon>Marchantiopsida</taxon>
        <taxon>Marchantiidae</taxon>
        <taxon>Marchantiales</taxon>
        <taxon>Ricciaceae</taxon>
        <taxon>Riccia</taxon>
    </lineage>
</organism>
<dbReference type="Proteomes" id="UP001605036">
    <property type="component" value="Unassembled WGS sequence"/>
</dbReference>
<gene>
    <name evidence="1" type="ORF">R1flu_003802</name>
</gene>
<evidence type="ECO:0000313" key="2">
    <source>
        <dbReference type="Proteomes" id="UP001605036"/>
    </source>
</evidence>